<protein>
    <submittedName>
        <fullName evidence="1">Uncharacterized protein</fullName>
    </submittedName>
</protein>
<reference evidence="1" key="1">
    <citation type="submission" date="2022-07" db="EMBL/GenBank/DDBJ databases">
        <title>Phylogenomic reconstructions and comparative analyses of Kickxellomycotina fungi.</title>
        <authorList>
            <person name="Reynolds N.K."/>
            <person name="Stajich J.E."/>
            <person name="Barry K."/>
            <person name="Grigoriev I.V."/>
            <person name="Crous P."/>
            <person name="Smith M.E."/>
        </authorList>
    </citation>
    <scope>NUCLEOTIDE SEQUENCE</scope>
    <source>
        <strain evidence="1">Benny 63K</strain>
    </source>
</reference>
<accession>A0ACC1IL66</accession>
<organism evidence="1 2">
    <name type="scientific">Kickxella alabastrina</name>
    <dbReference type="NCBI Taxonomy" id="61397"/>
    <lineage>
        <taxon>Eukaryota</taxon>
        <taxon>Fungi</taxon>
        <taxon>Fungi incertae sedis</taxon>
        <taxon>Zoopagomycota</taxon>
        <taxon>Kickxellomycotina</taxon>
        <taxon>Kickxellomycetes</taxon>
        <taxon>Kickxellales</taxon>
        <taxon>Kickxellaceae</taxon>
        <taxon>Kickxella</taxon>
    </lineage>
</organism>
<feature type="non-terminal residue" evidence="1">
    <location>
        <position position="1"/>
    </location>
</feature>
<comment type="caution">
    <text evidence="1">The sequence shown here is derived from an EMBL/GenBank/DDBJ whole genome shotgun (WGS) entry which is preliminary data.</text>
</comment>
<evidence type="ECO:0000313" key="2">
    <source>
        <dbReference type="Proteomes" id="UP001150581"/>
    </source>
</evidence>
<proteinExistence type="predicted"/>
<keyword evidence="2" id="KW-1185">Reference proteome</keyword>
<dbReference type="Proteomes" id="UP001150581">
    <property type="component" value="Unassembled WGS sequence"/>
</dbReference>
<name>A0ACC1IL66_9FUNG</name>
<dbReference type="EMBL" id="JANBPG010000909">
    <property type="protein sequence ID" value="KAJ1892948.1"/>
    <property type="molecule type" value="Genomic_DNA"/>
</dbReference>
<gene>
    <name evidence="1" type="ORF">LPJ66_006046</name>
</gene>
<sequence length="187" mass="22560">IATLALTMALPSQFTPRYNRRADDLEVAIYDELVDAFALDPVISAALDGNVDISGGDVAGVTDSIANINAMAPAALQQHLCPQQHLFPQQQQHQHRPQFTTKLLQQSVMHWHQLLHRLLHLLLSLCQYQWLHLYQYQWLHLYQYQWLHLYQYQWLHLYQYQWLHLYQYQWLNLYQYRWLHLYQLLHQ</sequence>
<evidence type="ECO:0000313" key="1">
    <source>
        <dbReference type="EMBL" id="KAJ1892948.1"/>
    </source>
</evidence>